<dbReference type="PRINTS" id="PR00420">
    <property type="entry name" value="RNGMNOXGNASE"/>
</dbReference>
<keyword evidence="2" id="KW-0285">Flavoprotein</keyword>
<dbReference type="CDD" id="cd02979">
    <property type="entry name" value="PHOX_C"/>
    <property type="match status" value="1"/>
</dbReference>
<dbReference type="EMBL" id="CH981528">
    <property type="protein sequence ID" value="EDK45893.1"/>
    <property type="molecule type" value="Genomic_DNA"/>
</dbReference>
<dbReference type="Proteomes" id="UP000001996">
    <property type="component" value="Unassembled WGS sequence"/>
</dbReference>
<evidence type="ECO:0000256" key="2">
    <source>
        <dbReference type="ARBA" id="ARBA00022630"/>
    </source>
</evidence>
<evidence type="ECO:0000256" key="1">
    <source>
        <dbReference type="ARBA" id="ARBA00007801"/>
    </source>
</evidence>
<dbReference type="InterPro" id="IPR050641">
    <property type="entry name" value="RIFMO-like"/>
</dbReference>
<dbReference type="InterPro" id="IPR036249">
    <property type="entry name" value="Thioredoxin-like_sf"/>
</dbReference>
<dbReference type="GO" id="GO:0016709">
    <property type="term" value="F:oxidoreductase activity, acting on paired donors, with incorporation or reduction of molecular oxygen, NAD(P)H as one donor, and incorporation of one atom of oxygen"/>
    <property type="evidence" value="ECO:0007669"/>
    <property type="project" value="UniProtKB-ARBA"/>
</dbReference>
<dbReference type="OMA" id="DKSKMGP"/>
<dbReference type="InterPro" id="IPR036188">
    <property type="entry name" value="FAD/NAD-bd_sf"/>
</dbReference>
<dbReference type="STRING" id="379508.A5E385"/>
<dbReference type="eggNOG" id="KOG3855">
    <property type="taxonomic scope" value="Eukaryota"/>
</dbReference>
<evidence type="ECO:0000256" key="3">
    <source>
        <dbReference type="ARBA" id="ARBA00022827"/>
    </source>
</evidence>
<feature type="domain" description="Phenol hydroxylase-like C-terminal dimerisation" evidence="6">
    <location>
        <begin position="496"/>
        <end position="706"/>
    </location>
</feature>
<organism evidence="7 8">
    <name type="scientific">Lodderomyces elongisporus (strain ATCC 11503 / CBS 2605 / JCM 1781 / NBRC 1676 / NRRL YB-4239)</name>
    <name type="common">Yeast</name>
    <name type="synonym">Saccharomyces elongisporus</name>
    <dbReference type="NCBI Taxonomy" id="379508"/>
    <lineage>
        <taxon>Eukaryota</taxon>
        <taxon>Fungi</taxon>
        <taxon>Dikarya</taxon>
        <taxon>Ascomycota</taxon>
        <taxon>Saccharomycotina</taxon>
        <taxon>Pichiomycetes</taxon>
        <taxon>Debaryomycetaceae</taxon>
        <taxon>Candida/Lodderomyces clade</taxon>
        <taxon>Lodderomyces</taxon>
    </lineage>
</organism>
<evidence type="ECO:0000313" key="7">
    <source>
        <dbReference type="EMBL" id="EDK45893.1"/>
    </source>
</evidence>
<dbReference type="GeneID" id="5231957"/>
<dbReference type="Gene3D" id="3.40.30.20">
    <property type="match status" value="1"/>
</dbReference>
<dbReference type="Gene3D" id="3.30.9.10">
    <property type="entry name" value="D-Amino Acid Oxidase, subunit A, domain 2"/>
    <property type="match status" value="1"/>
</dbReference>
<name>A5E385_LODEL</name>
<dbReference type="VEuPathDB" id="FungiDB:LELG_04072"/>
<evidence type="ECO:0008006" key="9">
    <source>
        <dbReference type="Google" id="ProtNLM"/>
    </source>
</evidence>
<dbReference type="InterPro" id="IPR012941">
    <property type="entry name" value="Phe_hydrox_C_dim_dom"/>
</dbReference>
<dbReference type="KEGG" id="lel:PVL30_004896"/>
<comment type="similarity">
    <text evidence="1">Belongs to the PheA/TfdB FAD monooxygenase family.</text>
</comment>
<dbReference type="Gene3D" id="3.50.50.60">
    <property type="entry name" value="FAD/NAD(P)-binding domain"/>
    <property type="match status" value="1"/>
</dbReference>
<dbReference type="HOGENOM" id="CLU_009665_9_2_1"/>
<evidence type="ECO:0000259" key="6">
    <source>
        <dbReference type="Pfam" id="PF07976"/>
    </source>
</evidence>
<proteinExistence type="inferred from homology"/>
<evidence type="ECO:0000259" key="5">
    <source>
        <dbReference type="Pfam" id="PF01494"/>
    </source>
</evidence>
<dbReference type="InterPro" id="IPR038220">
    <property type="entry name" value="PHOX_C_sf"/>
</dbReference>
<dbReference type="OrthoDB" id="1716816at2759"/>
<reference evidence="7 8" key="1">
    <citation type="journal article" date="2009" name="Nature">
        <title>Evolution of pathogenicity and sexual reproduction in eight Candida genomes.</title>
        <authorList>
            <person name="Butler G."/>
            <person name="Rasmussen M.D."/>
            <person name="Lin M.F."/>
            <person name="Santos M.A."/>
            <person name="Sakthikumar S."/>
            <person name="Munro C.A."/>
            <person name="Rheinbay E."/>
            <person name="Grabherr M."/>
            <person name="Forche A."/>
            <person name="Reedy J.L."/>
            <person name="Agrafioti I."/>
            <person name="Arnaud M.B."/>
            <person name="Bates S."/>
            <person name="Brown A.J."/>
            <person name="Brunke S."/>
            <person name="Costanzo M.C."/>
            <person name="Fitzpatrick D.A."/>
            <person name="de Groot P.W."/>
            <person name="Harris D."/>
            <person name="Hoyer L.L."/>
            <person name="Hube B."/>
            <person name="Klis F.M."/>
            <person name="Kodira C."/>
            <person name="Lennard N."/>
            <person name="Logue M.E."/>
            <person name="Martin R."/>
            <person name="Neiman A.M."/>
            <person name="Nikolaou E."/>
            <person name="Quail M.A."/>
            <person name="Quinn J."/>
            <person name="Santos M.C."/>
            <person name="Schmitzberger F.F."/>
            <person name="Sherlock G."/>
            <person name="Shah P."/>
            <person name="Silverstein K.A."/>
            <person name="Skrzypek M.S."/>
            <person name="Soll D."/>
            <person name="Staggs R."/>
            <person name="Stansfield I."/>
            <person name="Stumpf M.P."/>
            <person name="Sudbery P.E."/>
            <person name="Srikantha T."/>
            <person name="Zeng Q."/>
            <person name="Berman J."/>
            <person name="Berriman M."/>
            <person name="Heitman J."/>
            <person name="Gow N.A."/>
            <person name="Lorenz M.C."/>
            <person name="Birren B.W."/>
            <person name="Kellis M."/>
            <person name="Cuomo C.A."/>
        </authorList>
    </citation>
    <scope>NUCLEOTIDE SEQUENCE [LARGE SCALE GENOMIC DNA]</scope>
    <source>
        <strain evidence="8">ATCC 11503 / BCRC 21390 / CBS 2605 / JCM 1781 / NBRC 1676 / NRRL YB-4239</strain>
    </source>
</reference>
<dbReference type="SUPFAM" id="SSF51905">
    <property type="entry name" value="FAD/NAD(P)-binding domain"/>
    <property type="match status" value="1"/>
</dbReference>
<dbReference type="InParanoid" id="A5E385"/>
<feature type="domain" description="FAD-binding" evidence="5">
    <location>
        <begin position="214"/>
        <end position="311"/>
    </location>
</feature>
<keyword evidence="4" id="KW-0560">Oxidoreductase</keyword>
<sequence>MPAATTTTETETANTIKESYTDVLIIGAGPSGYMCALWLARCGIPFRIIDKRSNEIFTGQADGIQSRSFEIFKSFSEDCFDWVTMDQAWKCANQMEEMSFWSPNEDGELARTSRVPDSIPGISRYHESVIHQGKIEAWFDESIKQFTGGKTRVERPLLPVSIKINADANDQQEHACEVLVRKLHTSQAKPEQYGGQVANGLYRQFDGDQESFYSANIADADKKDYELIHAKYVLGSDGAHSWVRKQLDIDMEGEQTDFVWGVLDMVPITDFPDIRSRCAIHSKNSGSVMVIPRENDMVRLYIQLKEVPRDERTIGSQREFMANCDDPKVKTKGRIDRSKITPESILKQAQESIKPFKLEMTNLTWYTAYQIGQRVSPQFHKNLRVFISGDACHTHSPKAGQGMNVSMQDTYNLGFKLALVCKGLAKQEILDTYESERIKVARDLIAFDQKFSKLFSGKPMIPNQKLLEGEEKGADMDEFHQVFLQGGKFASGTISDYEDSVLINKAGGVVRAEGQENEGLFSPLASKVPIGRRLLSVQALGQVDHKPWHIADRMPSDGRFRVLIFAGDVKHYPENMQKLQSFNEILMAPESFLNRYTPRNAFFNSVIEAIVIHASFRNDVEFYDFPEFARRRDFKGRTDYWSLLTGVGKIHHTQEKVDMYDAYGIDKRMGAILVIRPDGHVAEVNEFSETGLNQVCNYFSRFMIDQRNVKVPEKDATAFDSDRFVKPRLAV</sequence>
<dbReference type="Pfam" id="PF07976">
    <property type="entry name" value="Phe_hydrox_dim"/>
    <property type="match status" value="1"/>
</dbReference>
<feature type="domain" description="FAD-binding" evidence="5">
    <location>
        <begin position="21"/>
        <end position="74"/>
    </location>
</feature>
<gene>
    <name evidence="7" type="ORF">LELG_04072</name>
</gene>
<keyword evidence="3" id="KW-0274">FAD</keyword>
<dbReference type="SUPFAM" id="SSF52833">
    <property type="entry name" value="Thioredoxin-like"/>
    <property type="match status" value="1"/>
</dbReference>
<dbReference type="PANTHER" id="PTHR43004">
    <property type="entry name" value="TRK SYSTEM POTASSIUM UPTAKE PROTEIN"/>
    <property type="match status" value="1"/>
</dbReference>
<dbReference type="SUPFAM" id="SSF54373">
    <property type="entry name" value="FAD-linked reductases, C-terminal domain"/>
    <property type="match status" value="1"/>
</dbReference>
<evidence type="ECO:0000256" key="4">
    <source>
        <dbReference type="ARBA" id="ARBA00023002"/>
    </source>
</evidence>
<dbReference type="AlphaFoldDB" id="A5E385"/>
<feature type="domain" description="FAD-binding" evidence="5">
    <location>
        <begin position="336"/>
        <end position="447"/>
    </location>
</feature>
<accession>A5E385</accession>
<dbReference type="Pfam" id="PF01494">
    <property type="entry name" value="FAD_binding_3"/>
    <property type="match status" value="3"/>
</dbReference>
<evidence type="ECO:0000313" key="8">
    <source>
        <dbReference type="Proteomes" id="UP000001996"/>
    </source>
</evidence>
<dbReference type="GO" id="GO:0071949">
    <property type="term" value="F:FAD binding"/>
    <property type="evidence" value="ECO:0007669"/>
    <property type="project" value="InterPro"/>
</dbReference>
<dbReference type="PANTHER" id="PTHR43004:SF20">
    <property type="entry name" value="2-MONOOXYGENASE, PUTATIVE (AFU_ORTHOLOGUE AFUA_1G13660)-RELATED"/>
    <property type="match status" value="1"/>
</dbReference>
<keyword evidence="8" id="KW-1185">Reference proteome</keyword>
<dbReference type="InterPro" id="IPR002938">
    <property type="entry name" value="FAD-bd"/>
</dbReference>
<protein>
    <recommendedName>
        <fullName evidence="9">Phenol 2-monooxygenase</fullName>
    </recommendedName>
</protein>